<accession>W7XEW5</accession>
<dbReference type="EMBL" id="GG662845">
    <property type="protein sequence ID" value="EWS76327.1"/>
    <property type="molecule type" value="Genomic_DNA"/>
</dbReference>
<gene>
    <name evidence="1" type="ORF">TTHERM_000011247</name>
</gene>
<protein>
    <submittedName>
        <fullName evidence="1">Uncharacterized protein</fullName>
    </submittedName>
</protein>
<sequence>MGCLVHKKHFLQFLEGKISFVEYEFASEHNQQTSQRNVAYFVFDLNNLIEGGQQKDSKTNFIAGIIYDQQEDIAEKLKSYVQNCFTDNIYLKNKQYLEGFSNIIQGVYSFLDSIESLKASSQYFNYNGDKEMYLGVVNFIMSINDQVYLSKSGSKNYKFQNKWLIKLKNSWGIQFIESYKEVNLLKDVINYDKYIYQLKEGSKKVKEIILSSNQCSNDEITENVRKQYPKRKVNTIYKSMYYLKLKY</sequence>
<dbReference type="KEGG" id="tet:TTHERM_000011247"/>
<evidence type="ECO:0000313" key="1">
    <source>
        <dbReference type="EMBL" id="EWS76327.1"/>
    </source>
</evidence>
<dbReference type="GeneID" id="24436792"/>
<dbReference type="InParanoid" id="W7XEW5"/>
<dbReference type="RefSeq" id="XP_012651111.1">
    <property type="nucleotide sequence ID" value="XM_012795657.1"/>
</dbReference>
<dbReference type="Proteomes" id="UP000009168">
    <property type="component" value="Unassembled WGS sequence"/>
</dbReference>
<name>W7XEW5_TETTS</name>
<keyword evidence="2" id="KW-1185">Reference proteome</keyword>
<proteinExistence type="predicted"/>
<reference evidence="2" key="1">
    <citation type="journal article" date="2006" name="PLoS Biol.">
        <title>Macronuclear genome sequence of the ciliate Tetrahymena thermophila, a model eukaryote.</title>
        <authorList>
            <person name="Eisen J.A."/>
            <person name="Coyne R.S."/>
            <person name="Wu M."/>
            <person name="Wu D."/>
            <person name="Thiagarajan M."/>
            <person name="Wortman J.R."/>
            <person name="Badger J.H."/>
            <person name="Ren Q."/>
            <person name="Amedeo P."/>
            <person name="Jones K.M."/>
            <person name="Tallon L.J."/>
            <person name="Delcher A.L."/>
            <person name="Salzberg S.L."/>
            <person name="Silva J.C."/>
            <person name="Haas B.J."/>
            <person name="Majoros W.H."/>
            <person name="Farzad M."/>
            <person name="Carlton J.M."/>
            <person name="Smith R.K. Jr."/>
            <person name="Garg J."/>
            <person name="Pearlman R.E."/>
            <person name="Karrer K.M."/>
            <person name="Sun L."/>
            <person name="Manning G."/>
            <person name="Elde N.C."/>
            <person name="Turkewitz A.P."/>
            <person name="Asai D.J."/>
            <person name="Wilkes D.E."/>
            <person name="Wang Y."/>
            <person name="Cai H."/>
            <person name="Collins K."/>
            <person name="Stewart B.A."/>
            <person name="Lee S.R."/>
            <person name="Wilamowska K."/>
            <person name="Weinberg Z."/>
            <person name="Ruzzo W.L."/>
            <person name="Wloga D."/>
            <person name="Gaertig J."/>
            <person name="Frankel J."/>
            <person name="Tsao C.-C."/>
            <person name="Gorovsky M.A."/>
            <person name="Keeling P.J."/>
            <person name="Waller R.F."/>
            <person name="Patron N.J."/>
            <person name="Cherry J.M."/>
            <person name="Stover N.A."/>
            <person name="Krieger C.J."/>
            <person name="del Toro C."/>
            <person name="Ryder H.F."/>
            <person name="Williamson S.C."/>
            <person name="Barbeau R.A."/>
            <person name="Hamilton E.P."/>
            <person name="Orias E."/>
        </authorList>
    </citation>
    <scope>NUCLEOTIDE SEQUENCE [LARGE SCALE GENOMIC DNA]</scope>
    <source>
        <strain evidence="2">SB210</strain>
    </source>
</reference>
<dbReference type="AlphaFoldDB" id="W7XEW5"/>
<evidence type="ECO:0000313" key="2">
    <source>
        <dbReference type="Proteomes" id="UP000009168"/>
    </source>
</evidence>
<organism evidence="1 2">
    <name type="scientific">Tetrahymena thermophila (strain SB210)</name>
    <dbReference type="NCBI Taxonomy" id="312017"/>
    <lineage>
        <taxon>Eukaryota</taxon>
        <taxon>Sar</taxon>
        <taxon>Alveolata</taxon>
        <taxon>Ciliophora</taxon>
        <taxon>Intramacronucleata</taxon>
        <taxon>Oligohymenophorea</taxon>
        <taxon>Hymenostomatida</taxon>
        <taxon>Tetrahymenina</taxon>
        <taxon>Tetrahymenidae</taxon>
        <taxon>Tetrahymena</taxon>
    </lineage>
</organism>